<dbReference type="NCBIfam" id="TIGR01970">
    <property type="entry name" value="DEAH_box_HrpB"/>
    <property type="match status" value="1"/>
</dbReference>
<proteinExistence type="predicted"/>
<keyword evidence="9" id="KW-1185">Reference proteome</keyword>
<dbReference type="PANTHER" id="PTHR43519">
    <property type="entry name" value="ATP-DEPENDENT RNA HELICASE HRPB"/>
    <property type="match status" value="1"/>
</dbReference>
<evidence type="ECO:0000256" key="1">
    <source>
        <dbReference type="ARBA" id="ARBA00022741"/>
    </source>
</evidence>
<dbReference type="Gene3D" id="1.20.120.1080">
    <property type="match status" value="1"/>
</dbReference>
<evidence type="ECO:0000256" key="4">
    <source>
        <dbReference type="ARBA" id="ARBA00022840"/>
    </source>
</evidence>
<dbReference type="SUPFAM" id="SSF52540">
    <property type="entry name" value="P-loop containing nucleoside triphosphate hydrolases"/>
    <property type="match status" value="1"/>
</dbReference>
<keyword evidence="4" id="KW-0067">ATP-binding</keyword>
<organism evidence="8 9">
    <name type="scientific">Phyllobacterium leguminum</name>
    <dbReference type="NCBI Taxonomy" id="314237"/>
    <lineage>
        <taxon>Bacteria</taxon>
        <taxon>Pseudomonadati</taxon>
        <taxon>Pseudomonadota</taxon>
        <taxon>Alphaproteobacteria</taxon>
        <taxon>Hyphomicrobiales</taxon>
        <taxon>Phyllobacteriaceae</taxon>
        <taxon>Phyllobacterium</taxon>
    </lineage>
</organism>
<sequence length="823" mass="88660">MSNSKVIPLPQLPVTEVLPALDQALADHARAVLVAPPGAGKTTLVPIHLLQADWRGDGMIVLLEPRRLAARAAARRMAELMGEEPGATVGYRMRLESKVSAKTKILVVTEGVFARMILDDPDLKGVAAVLFDEFHERSLDADFGLALALDVQAGLRDDLKILVMSATLDGARVASLLGDAPVMTSEGRAYPIDIRYRERKPDERIEDAMARAIREALTQETGSILAFLPGQGEIERTAQQLESQLPANVILAPLYGAMEGRDQDIAIKPAPTGKRKIVLATSIAETSLTIDGVRVVIDSGLARLPKYEPATGLTRLETVRASRAAADQRAGRAGRTEPGIAIRLWHSGQTASLPPFSPPEILEADLSGLVLNCAAWGVTDPATLAFLDPPPKPALAEARSLLTRLGALDEAGRLTPEAQAMRALALPVRLAHMVAEAAKRGEAQAAAELAMLLTERGLGGNDADLETRASRIRNDRSDRAQRAKGLAKRLAASVPNKGQPAGSSIGRMLLDAYPDRIAKARGQVGQFLLANGRGGEVDAGLSLSRAPWLVVADMSGKAGRARILSAAEISETEIRMALGNKIESGKQVIYDPEKNALRAREAVRIGAIALSEKPLAAPSGAAADEGVIAAVRQHGLSILPWSKEAETLRRRLGWLHKGLGEPWPSMEDGYLLEKLEDWLLPFLTGEAQLNRIPGHALKNGLMSLVPFDLQRNVDKLAPTHFEVPTGSHIPIRYDAEEPVIAVRVQELFGLAVHPAIADGKVPLLLELLSPAHRPIQITRDLPGFWKGSWADVRADMRGRYPRHVWPEDPATADPTRRAKPRGQ</sequence>
<dbReference type="InterPro" id="IPR013689">
    <property type="entry name" value="RNA_helicase_ATP-dep_HrpB_C"/>
</dbReference>
<dbReference type="InterPro" id="IPR049614">
    <property type="entry name" value="HrpB_DEXH"/>
</dbReference>
<dbReference type="SMART" id="SM00847">
    <property type="entry name" value="HA2"/>
    <property type="match status" value="1"/>
</dbReference>
<feature type="domain" description="Helicase C-terminal" evidence="7">
    <location>
        <begin position="204"/>
        <end position="377"/>
    </location>
</feature>
<dbReference type="EMBL" id="QJTF01000013">
    <property type="protein sequence ID" value="PYE87466.1"/>
    <property type="molecule type" value="Genomic_DNA"/>
</dbReference>
<dbReference type="FunFam" id="3.40.50.300:FF:002125">
    <property type="entry name" value="ATP-dependent helicase HrpB"/>
    <property type="match status" value="1"/>
</dbReference>
<dbReference type="Pfam" id="PF00271">
    <property type="entry name" value="Helicase_C"/>
    <property type="match status" value="1"/>
</dbReference>
<evidence type="ECO:0000256" key="5">
    <source>
        <dbReference type="SAM" id="MobiDB-lite"/>
    </source>
</evidence>
<gene>
    <name evidence="8" type="ORF">C7477_11388</name>
</gene>
<dbReference type="Pfam" id="PF08482">
    <property type="entry name" value="HrpB_C"/>
    <property type="match status" value="1"/>
</dbReference>
<feature type="domain" description="Helicase ATP-binding" evidence="6">
    <location>
        <begin position="22"/>
        <end position="186"/>
    </location>
</feature>
<evidence type="ECO:0000313" key="9">
    <source>
        <dbReference type="Proteomes" id="UP000247454"/>
    </source>
</evidence>
<dbReference type="InterPro" id="IPR010225">
    <property type="entry name" value="HrpB"/>
</dbReference>
<evidence type="ECO:0000259" key="6">
    <source>
        <dbReference type="PROSITE" id="PS51192"/>
    </source>
</evidence>
<dbReference type="GO" id="GO:0016787">
    <property type="term" value="F:hydrolase activity"/>
    <property type="evidence" value="ECO:0007669"/>
    <property type="project" value="UniProtKB-KW"/>
</dbReference>
<keyword evidence="3 8" id="KW-0347">Helicase</keyword>
<dbReference type="GO" id="GO:0004386">
    <property type="term" value="F:helicase activity"/>
    <property type="evidence" value="ECO:0007669"/>
    <property type="project" value="UniProtKB-KW"/>
</dbReference>
<name>A0A318T197_9HYPH</name>
<dbReference type="CDD" id="cd17990">
    <property type="entry name" value="DEXHc_HrpB"/>
    <property type="match status" value="1"/>
</dbReference>
<feature type="region of interest" description="Disordered" evidence="5">
    <location>
        <begin position="802"/>
        <end position="823"/>
    </location>
</feature>
<accession>A0A318T197</accession>
<dbReference type="InterPro" id="IPR014001">
    <property type="entry name" value="Helicase_ATP-bd"/>
</dbReference>
<dbReference type="AlphaFoldDB" id="A0A318T197"/>
<evidence type="ECO:0000313" key="8">
    <source>
        <dbReference type="EMBL" id="PYE87466.1"/>
    </source>
</evidence>
<dbReference type="GO" id="GO:0003676">
    <property type="term" value="F:nucleic acid binding"/>
    <property type="evidence" value="ECO:0007669"/>
    <property type="project" value="InterPro"/>
</dbReference>
<dbReference type="Proteomes" id="UP000247454">
    <property type="component" value="Unassembled WGS sequence"/>
</dbReference>
<keyword evidence="1" id="KW-0547">Nucleotide-binding</keyword>
<dbReference type="InterPro" id="IPR001650">
    <property type="entry name" value="Helicase_C-like"/>
</dbReference>
<feature type="region of interest" description="Disordered" evidence="5">
    <location>
        <begin position="477"/>
        <end position="499"/>
    </location>
</feature>
<dbReference type="InterPro" id="IPR007502">
    <property type="entry name" value="Helicase-assoc_dom"/>
</dbReference>
<dbReference type="PIRSF" id="PIRSF005496">
    <property type="entry name" value="ATP_hel_hrpB"/>
    <property type="match status" value="1"/>
</dbReference>
<evidence type="ECO:0000256" key="3">
    <source>
        <dbReference type="ARBA" id="ARBA00022806"/>
    </source>
</evidence>
<evidence type="ECO:0000256" key="2">
    <source>
        <dbReference type="ARBA" id="ARBA00022801"/>
    </source>
</evidence>
<reference evidence="8 9" key="1">
    <citation type="submission" date="2018-06" db="EMBL/GenBank/DDBJ databases">
        <title>Genomic Encyclopedia of Type Strains, Phase III (KMG-III): the genomes of soil and plant-associated and newly described type strains.</title>
        <authorList>
            <person name="Whitman W."/>
        </authorList>
    </citation>
    <scope>NUCLEOTIDE SEQUENCE [LARGE SCALE GENOMIC DNA]</scope>
    <source>
        <strain evidence="8 9">ORS 1419</strain>
    </source>
</reference>
<protein>
    <submittedName>
        <fullName evidence="8">ATP-dependent helicase HrpB</fullName>
    </submittedName>
</protein>
<dbReference type="CDD" id="cd18791">
    <property type="entry name" value="SF2_C_RHA"/>
    <property type="match status" value="1"/>
</dbReference>
<dbReference type="InterPro" id="IPR027417">
    <property type="entry name" value="P-loop_NTPase"/>
</dbReference>
<dbReference type="GO" id="GO:0005524">
    <property type="term" value="F:ATP binding"/>
    <property type="evidence" value="ECO:0007669"/>
    <property type="project" value="UniProtKB-KW"/>
</dbReference>
<keyword evidence="2" id="KW-0378">Hydrolase</keyword>
<comment type="caution">
    <text evidence="8">The sequence shown here is derived from an EMBL/GenBank/DDBJ whole genome shotgun (WGS) entry which is preliminary data.</text>
</comment>
<dbReference type="Gene3D" id="3.40.50.300">
    <property type="entry name" value="P-loop containing nucleotide triphosphate hydrolases"/>
    <property type="match status" value="2"/>
</dbReference>
<dbReference type="Pfam" id="PF00270">
    <property type="entry name" value="DEAD"/>
    <property type="match status" value="1"/>
</dbReference>
<dbReference type="PANTHER" id="PTHR43519:SF1">
    <property type="entry name" value="ATP-DEPENDENT RNA HELICASE HRPB"/>
    <property type="match status" value="1"/>
</dbReference>
<dbReference type="InterPro" id="IPR011545">
    <property type="entry name" value="DEAD/DEAH_box_helicase_dom"/>
</dbReference>
<dbReference type="PROSITE" id="PS51192">
    <property type="entry name" value="HELICASE_ATP_BIND_1"/>
    <property type="match status" value="1"/>
</dbReference>
<dbReference type="SMART" id="SM00487">
    <property type="entry name" value="DEXDc"/>
    <property type="match status" value="1"/>
</dbReference>
<dbReference type="PROSITE" id="PS51194">
    <property type="entry name" value="HELICASE_CTER"/>
    <property type="match status" value="1"/>
</dbReference>
<dbReference type="SMART" id="SM00490">
    <property type="entry name" value="HELICc"/>
    <property type="match status" value="1"/>
</dbReference>
<evidence type="ECO:0000259" key="7">
    <source>
        <dbReference type="PROSITE" id="PS51194"/>
    </source>
</evidence>